<proteinExistence type="predicted"/>
<dbReference type="EMBL" id="MN739405">
    <property type="protein sequence ID" value="QHT03078.1"/>
    <property type="molecule type" value="Genomic_DNA"/>
</dbReference>
<organism evidence="1">
    <name type="scientific">viral metagenome</name>
    <dbReference type="NCBI Taxonomy" id="1070528"/>
    <lineage>
        <taxon>unclassified sequences</taxon>
        <taxon>metagenomes</taxon>
        <taxon>organismal metagenomes</taxon>
    </lineage>
</organism>
<sequence length="630" mass="72453">MGGSSSKTVYKDNVACKAIQNVRQDPLSFNNLDYVRCVFLTQDQYNNNYHIPKSSLTITFDSTMENIENDIDNNIYNVYAKLNEVTKSPIPIKVLSPIFVAFSRKLEYVDSIFDDNNMLKYPVELKKSDGYCLAIKNYMESFFKNNDDINLKNKYYSLPHSKYDFKGNVKVIIFFPFLTNQYKYITNFKDIINSSYYFLSLISKIEFNGLIEVNSFDEQQIREANKKAPKHIIDAYIQILKRQDNMRLTYRKDLLALCNSGGCLSESGGEDFKSLLPQLSNNDGDNINNAIKFSPFLPSKCLSQTVRYKCGVEEVINNNKTPQELAKTEKIMSFLSSSLSSYLLNEYCYTQKDSPNFDSDKCRGKPDDNANMQQTPVDVINNVLNIFLKKQYKTDINDDGDKESSAYYSQDYSINIIKELMLINNLYPGIQEVVFPLYKYNKNSDYITEPPWGDKLLTPDRVINENEGVAINQKKYSFNDNYYLTLNEKGQLIVCNSNGSIYYYLSINEVPSPMNVTLSSTFTVTYIAPKSGYVRTTDVLSGSSVKIIDKSENRREPYIFYLNDDGRLRIFANGFIDATDKSFIDYIENKIVENQNGLSSDPNNYDKNNKFIGNYSSFYDKPVYIANISK</sequence>
<reference evidence="1" key="1">
    <citation type="journal article" date="2020" name="Nature">
        <title>Giant virus diversity and host interactions through global metagenomics.</title>
        <authorList>
            <person name="Schulz F."/>
            <person name="Roux S."/>
            <person name="Paez-Espino D."/>
            <person name="Jungbluth S."/>
            <person name="Walsh D.A."/>
            <person name="Denef V.J."/>
            <person name="McMahon K.D."/>
            <person name="Konstantinidis K.T."/>
            <person name="Eloe-Fadrosh E.A."/>
            <person name="Kyrpides N.C."/>
            <person name="Woyke T."/>
        </authorList>
    </citation>
    <scope>NUCLEOTIDE SEQUENCE</scope>
    <source>
        <strain evidence="1">GVMAG-M-3300020727-4</strain>
    </source>
</reference>
<accession>A0A6C0CES4</accession>
<dbReference type="AlphaFoldDB" id="A0A6C0CES4"/>
<evidence type="ECO:0000313" key="1">
    <source>
        <dbReference type="EMBL" id="QHT03078.1"/>
    </source>
</evidence>
<name>A0A6C0CES4_9ZZZZ</name>
<protein>
    <submittedName>
        <fullName evidence="1">Uncharacterized protein</fullName>
    </submittedName>
</protein>